<dbReference type="AlphaFoldDB" id="T1JBM7"/>
<reference evidence="10" key="1">
    <citation type="submission" date="2011-05" db="EMBL/GenBank/DDBJ databases">
        <authorList>
            <person name="Richards S.R."/>
            <person name="Qu J."/>
            <person name="Jiang H."/>
            <person name="Jhangiani S.N."/>
            <person name="Agravi P."/>
            <person name="Goodspeed R."/>
            <person name="Gross S."/>
            <person name="Mandapat C."/>
            <person name="Jackson L."/>
            <person name="Mathew T."/>
            <person name="Pu L."/>
            <person name="Thornton R."/>
            <person name="Saada N."/>
            <person name="Wilczek-Boney K.B."/>
            <person name="Lee S."/>
            <person name="Kovar C."/>
            <person name="Wu Y."/>
            <person name="Scherer S.E."/>
            <person name="Worley K.C."/>
            <person name="Muzny D.M."/>
            <person name="Gibbs R."/>
        </authorList>
    </citation>
    <scope>NUCLEOTIDE SEQUENCE</scope>
    <source>
        <strain evidence="10">Brora</strain>
    </source>
</reference>
<evidence type="ECO:0000256" key="2">
    <source>
        <dbReference type="ARBA" id="ARBA00022670"/>
    </source>
</evidence>
<evidence type="ECO:0000259" key="8">
    <source>
        <dbReference type="Pfam" id="PF01432"/>
    </source>
</evidence>
<dbReference type="InterPro" id="IPR001567">
    <property type="entry name" value="Pept_M3A_M3B_dom"/>
</dbReference>
<keyword evidence="3 7" id="KW-0479">Metal-binding</keyword>
<evidence type="ECO:0000313" key="10">
    <source>
        <dbReference type="Proteomes" id="UP000014500"/>
    </source>
</evidence>
<dbReference type="Proteomes" id="UP000014500">
    <property type="component" value="Unassembled WGS sequence"/>
</dbReference>
<dbReference type="GO" id="GO:0006508">
    <property type="term" value="P:proteolysis"/>
    <property type="evidence" value="ECO:0007669"/>
    <property type="project" value="UniProtKB-KW"/>
</dbReference>
<dbReference type="InterPro" id="IPR024077">
    <property type="entry name" value="Neurolysin/TOP_dom2"/>
</dbReference>
<keyword evidence="6 7" id="KW-0482">Metalloprotease</keyword>
<dbReference type="PANTHER" id="PTHR11804">
    <property type="entry name" value="PROTEASE M3 THIMET OLIGOPEPTIDASE-RELATED"/>
    <property type="match status" value="1"/>
</dbReference>
<keyword evidence="10" id="KW-1185">Reference proteome</keyword>
<accession>T1JBM7</accession>
<keyword evidence="4 7" id="KW-0378">Hydrolase</keyword>
<dbReference type="GO" id="GO:0004222">
    <property type="term" value="F:metalloendopeptidase activity"/>
    <property type="evidence" value="ECO:0007669"/>
    <property type="project" value="InterPro"/>
</dbReference>
<protein>
    <recommendedName>
        <fullName evidence="8">Peptidase M3A/M3B catalytic domain-containing protein</fullName>
    </recommendedName>
</protein>
<reference evidence="9" key="2">
    <citation type="submission" date="2015-02" db="UniProtKB">
        <authorList>
            <consortium name="EnsemblMetazoa"/>
        </authorList>
    </citation>
    <scope>IDENTIFICATION</scope>
</reference>
<dbReference type="STRING" id="126957.T1JBM7"/>
<dbReference type="Gene3D" id="1.10.1370.40">
    <property type="match status" value="1"/>
</dbReference>
<evidence type="ECO:0000256" key="4">
    <source>
        <dbReference type="ARBA" id="ARBA00022801"/>
    </source>
</evidence>
<sequence>MAASLFRHWRCTTSLYSQISRRHAYIVLLPQVPDDTAETNPILQYSSNPRFNHITTDHCVNAIGKLVIDYECSLAKMTEKLKVADGNIKTAQTSFSDIFDPLDALSAPIDHAWTVVKLMYLIQHNEEMSKAYISLHSRLQKARELNADKKLLNEAQRRVINKYLLESRLKGIEFTASQQDHFTFLLSKLADEKKMFSEKVGESTRRFFHVIDDWDIVKDFPESVLKKMVRDSSKPKKGPWRVTLEPEVYKNFMIYCPVRELRWNVWFASVTRSSGLSDSLLNTSLNIEKIRQHRLDEARLLGFENYAQMSMETKMAGSVKNVMTMIATLLKHTKPALEQQLMELQEFAVSKGFDGKLSEWDIPYWRNRYKQEVLGLNEADLRQYFPLSKVLSGLFILCKSLFGITIKDAKSKVKLWDEKVTYYEVFNKTDGKQLGSFYMDLFQRPPNKLAIPAWIESLPGFKTNPVVFLLFNIALPAPGEQPLLSLNEVDLIFQKFGHCLQYLLSTVPNAEVSGLTNVEWDVVDVCPRVLSNILMTAATLKLVSGKVKEDIPLPDSLIENILQARNHLSALDLTRDLYFSSLDLHMYSSTGFWLDVTRRVWSEFMPFPLDDQDSHPSSMECLWCTDAPASTYTSTWAKMIAADVFSAFEEAASNQSSESLAEVGARFRDTYLSLGGGCHPSEVFRRFRGRDPSPDALLKNYHLKD</sequence>
<dbReference type="OMA" id="QPLEGPW"/>
<dbReference type="CDD" id="cd06456">
    <property type="entry name" value="M3A_DCP"/>
    <property type="match status" value="1"/>
</dbReference>
<dbReference type="InterPro" id="IPR024079">
    <property type="entry name" value="MetalloPept_cat_dom_sf"/>
</dbReference>
<comment type="similarity">
    <text evidence="1 7">Belongs to the peptidase M3 family.</text>
</comment>
<evidence type="ECO:0000313" key="9">
    <source>
        <dbReference type="EnsemblMetazoa" id="SMAR011177-PA"/>
    </source>
</evidence>
<proteinExistence type="inferred from homology"/>
<dbReference type="PhylomeDB" id="T1JBM7"/>
<dbReference type="HOGENOM" id="CLU_001805_4_1_1"/>
<name>T1JBM7_STRMM</name>
<evidence type="ECO:0000256" key="6">
    <source>
        <dbReference type="ARBA" id="ARBA00023049"/>
    </source>
</evidence>
<dbReference type="GO" id="GO:0046872">
    <property type="term" value="F:metal ion binding"/>
    <property type="evidence" value="ECO:0007669"/>
    <property type="project" value="UniProtKB-UniRule"/>
</dbReference>
<dbReference type="PANTHER" id="PTHR11804:SF83">
    <property type="entry name" value="LD37516P"/>
    <property type="match status" value="1"/>
</dbReference>
<dbReference type="EMBL" id="JH432011">
    <property type="status" value="NOT_ANNOTATED_CDS"/>
    <property type="molecule type" value="Genomic_DNA"/>
</dbReference>
<evidence type="ECO:0000256" key="1">
    <source>
        <dbReference type="ARBA" id="ARBA00006040"/>
    </source>
</evidence>
<dbReference type="InterPro" id="IPR034005">
    <property type="entry name" value="M3A_DCP"/>
</dbReference>
<dbReference type="EnsemblMetazoa" id="SMAR011177-RA">
    <property type="protein sequence ID" value="SMAR011177-PA"/>
    <property type="gene ID" value="SMAR011177"/>
</dbReference>
<comment type="cofactor">
    <cofactor evidence="7">
        <name>Zn(2+)</name>
        <dbReference type="ChEBI" id="CHEBI:29105"/>
    </cofactor>
    <text evidence="7">Binds 1 zinc ion.</text>
</comment>
<dbReference type="eggNOG" id="KOG2089">
    <property type="taxonomic scope" value="Eukaryota"/>
</dbReference>
<dbReference type="InterPro" id="IPR045090">
    <property type="entry name" value="Pept_M3A_M3B"/>
</dbReference>
<feature type="domain" description="Peptidase M3A/M3B catalytic" evidence="8">
    <location>
        <begin position="252"/>
        <end position="701"/>
    </location>
</feature>
<keyword evidence="5 7" id="KW-0862">Zinc</keyword>
<evidence type="ECO:0000256" key="7">
    <source>
        <dbReference type="RuleBase" id="RU003435"/>
    </source>
</evidence>
<dbReference type="Pfam" id="PF01432">
    <property type="entry name" value="Peptidase_M3"/>
    <property type="match status" value="1"/>
</dbReference>
<organism evidence="9 10">
    <name type="scientific">Strigamia maritima</name>
    <name type="common">European centipede</name>
    <name type="synonym">Geophilus maritimus</name>
    <dbReference type="NCBI Taxonomy" id="126957"/>
    <lineage>
        <taxon>Eukaryota</taxon>
        <taxon>Metazoa</taxon>
        <taxon>Ecdysozoa</taxon>
        <taxon>Arthropoda</taxon>
        <taxon>Myriapoda</taxon>
        <taxon>Chilopoda</taxon>
        <taxon>Pleurostigmophora</taxon>
        <taxon>Geophilomorpha</taxon>
        <taxon>Linotaeniidae</taxon>
        <taxon>Strigamia</taxon>
    </lineage>
</organism>
<evidence type="ECO:0000256" key="5">
    <source>
        <dbReference type="ARBA" id="ARBA00022833"/>
    </source>
</evidence>
<evidence type="ECO:0000256" key="3">
    <source>
        <dbReference type="ARBA" id="ARBA00022723"/>
    </source>
</evidence>
<dbReference type="Gene3D" id="1.10.1370.10">
    <property type="entry name" value="Neurolysin, domain 3"/>
    <property type="match status" value="1"/>
</dbReference>
<keyword evidence="2 7" id="KW-0645">Protease</keyword>
<dbReference type="SUPFAM" id="SSF55486">
    <property type="entry name" value="Metalloproteases ('zincins'), catalytic domain"/>
    <property type="match status" value="1"/>
</dbReference>
<dbReference type="Gene3D" id="3.40.390.10">
    <property type="entry name" value="Collagenase (Catalytic Domain)"/>
    <property type="match status" value="1"/>
</dbReference>